<proteinExistence type="predicted"/>
<protein>
    <submittedName>
        <fullName evidence="1">Uncharacterized protein</fullName>
    </submittedName>
</protein>
<dbReference type="EMBL" id="CP001848">
    <property type="protein sequence ID" value="ADB16086.1"/>
    <property type="molecule type" value="Genomic_DNA"/>
</dbReference>
<dbReference type="KEGG" id="psl:Psta_1410"/>
<name>D2QWY2_PIRSD</name>
<dbReference type="Proteomes" id="UP000001887">
    <property type="component" value="Chromosome"/>
</dbReference>
<dbReference type="STRING" id="530564.Psta_1410"/>
<organism evidence="1 2">
    <name type="scientific">Pirellula staleyi (strain ATCC 27377 / DSM 6068 / ICPB 4128)</name>
    <name type="common">Pirella staleyi</name>
    <dbReference type="NCBI Taxonomy" id="530564"/>
    <lineage>
        <taxon>Bacteria</taxon>
        <taxon>Pseudomonadati</taxon>
        <taxon>Planctomycetota</taxon>
        <taxon>Planctomycetia</taxon>
        <taxon>Pirellulales</taxon>
        <taxon>Pirellulaceae</taxon>
        <taxon>Pirellula</taxon>
    </lineage>
</organism>
<reference evidence="1 2" key="1">
    <citation type="journal article" date="2009" name="Stand. Genomic Sci.">
        <title>Complete genome sequence of Pirellula staleyi type strain (ATCC 27377).</title>
        <authorList>
            <person name="Clum A."/>
            <person name="Tindall B.J."/>
            <person name="Sikorski J."/>
            <person name="Ivanova N."/>
            <person name="Mavrommatis K."/>
            <person name="Lucas S."/>
            <person name="Glavina del Rio T."/>
            <person name="Nolan M."/>
            <person name="Chen F."/>
            <person name="Tice H."/>
            <person name="Pitluck S."/>
            <person name="Cheng J.F."/>
            <person name="Chertkov O."/>
            <person name="Brettin T."/>
            <person name="Han C."/>
            <person name="Detter J.C."/>
            <person name="Kuske C."/>
            <person name="Bruce D."/>
            <person name="Goodwin L."/>
            <person name="Ovchinikova G."/>
            <person name="Pati A."/>
            <person name="Mikhailova N."/>
            <person name="Chen A."/>
            <person name="Palaniappan K."/>
            <person name="Land M."/>
            <person name="Hauser L."/>
            <person name="Chang Y.J."/>
            <person name="Jeffries C.D."/>
            <person name="Chain P."/>
            <person name="Rohde M."/>
            <person name="Goker M."/>
            <person name="Bristow J."/>
            <person name="Eisen J.A."/>
            <person name="Markowitz V."/>
            <person name="Hugenholtz P."/>
            <person name="Kyrpides N.C."/>
            <person name="Klenk H.P."/>
            <person name="Lapidus A."/>
        </authorList>
    </citation>
    <scope>NUCLEOTIDE SEQUENCE [LARGE SCALE GENOMIC DNA]</scope>
    <source>
        <strain evidence="2">ATCC 27377 / DSM 6068 / ICPB 4128</strain>
    </source>
</reference>
<gene>
    <name evidence="1" type="ordered locus">Psta_1410</name>
</gene>
<evidence type="ECO:0000313" key="1">
    <source>
        <dbReference type="EMBL" id="ADB16086.1"/>
    </source>
</evidence>
<dbReference type="HOGENOM" id="CLU_1775700_0_0_0"/>
<keyword evidence="2" id="KW-1185">Reference proteome</keyword>
<dbReference type="AlphaFoldDB" id="D2QWY2"/>
<sequence length="146" mass="16091">MCAVFGCGPPRLNYRVKHINRMSKDMEHVELTHIDGSDFVAVASGSLKGVGGSSGHSRIPEELPKEALLKWTDGEGVSRKRILKLRDAVVGKLDLTSGEGEIHICFNEDGTISVVLVHRNRRALNYDESETVIAEYTQDEISYPAP</sequence>
<evidence type="ECO:0000313" key="2">
    <source>
        <dbReference type="Proteomes" id="UP000001887"/>
    </source>
</evidence>
<accession>D2QWY2</accession>